<gene>
    <name evidence="1" type="ORF">S01H1_14081</name>
</gene>
<evidence type="ECO:0000313" key="1">
    <source>
        <dbReference type="EMBL" id="GAF81240.1"/>
    </source>
</evidence>
<accession>X0TYL0</accession>
<dbReference type="EMBL" id="BARS01007304">
    <property type="protein sequence ID" value="GAF81240.1"/>
    <property type="molecule type" value="Genomic_DNA"/>
</dbReference>
<proteinExistence type="predicted"/>
<organism evidence="1">
    <name type="scientific">marine sediment metagenome</name>
    <dbReference type="NCBI Taxonomy" id="412755"/>
    <lineage>
        <taxon>unclassified sequences</taxon>
        <taxon>metagenomes</taxon>
        <taxon>ecological metagenomes</taxon>
    </lineage>
</organism>
<reference evidence="1" key="1">
    <citation type="journal article" date="2014" name="Front. Microbiol.">
        <title>High frequency of phylogenetically diverse reductive dehalogenase-homologous genes in deep subseafloor sedimentary metagenomes.</title>
        <authorList>
            <person name="Kawai M."/>
            <person name="Futagami T."/>
            <person name="Toyoda A."/>
            <person name="Takaki Y."/>
            <person name="Nishi S."/>
            <person name="Hori S."/>
            <person name="Arai W."/>
            <person name="Tsubouchi T."/>
            <person name="Morono Y."/>
            <person name="Uchiyama I."/>
            <person name="Ito T."/>
            <person name="Fujiyama A."/>
            <person name="Inagaki F."/>
            <person name="Takami H."/>
        </authorList>
    </citation>
    <scope>NUCLEOTIDE SEQUENCE</scope>
    <source>
        <strain evidence="1">Expedition CK06-06</strain>
    </source>
</reference>
<protein>
    <submittedName>
        <fullName evidence="1">Uncharacterized protein</fullName>
    </submittedName>
</protein>
<dbReference type="AlphaFoldDB" id="X0TYL0"/>
<sequence>MPECLEVKEEIRWKGFDLENGGRLEVAAIGIAASDSQVVIANDIHEIMAVAYISPANKVIDWKIPPERFKEEIESKLIELFGTQAAAAKKAGR</sequence>
<name>X0TYL0_9ZZZZ</name>
<comment type="caution">
    <text evidence="1">The sequence shown here is derived from an EMBL/GenBank/DDBJ whole genome shotgun (WGS) entry which is preliminary data.</text>
</comment>